<comment type="catalytic activity">
    <reaction evidence="4">
        <text>D-serine = pyruvate + NH4(+)</text>
        <dbReference type="Rhea" id="RHEA:13977"/>
        <dbReference type="ChEBI" id="CHEBI:15361"/>
        <dbReference type="ChEBI" id="CHEBI:28938"/>
        <dbReference type="ChEBI" id="CHEBI:35247"/>
        <dbReference type="EC" id="4.3.1.18"/>
    </reaction>
</comment>
<dbReference type="GO" id="GO:0016836">
    <property type="term" value="F:hydro-lyase activity"/>
    <property type="evidence" value="ECO:0007669"/>
    <property type="project" value="UniProtKB-UniRule"/>
</dbReference>
<keyword evidence="2 4" id="KW-0663">Pyridoxal phosphate</keyword>
<dbReference type="GO" id="GO:0036088">
    <property type="term" value="P:D-serine catabolic process"/>
    <property type="evidence" value="ECO:0007669"/>
    <property type="project" value="TreeGrafter"/>
</dbReference>
<keyword evidence="3 4" id="KW-0456">Lyase</keyword>
<gene>
    <name evidence="4" type="primary">dsdA</name>
    <name evidence="6" type="ORF">EEX84_04320</name>
</gene>
<dbReference type="SUPFAM" id="SSF53686">
    <property type="entry name" value="Tryptophan synthase beta subunit-like PLP-dependent enzymes"/>
    <property type="match status" value="1"/>
</dbReference>
<dbReference type="PANTHER" id="PTHR48078">
    <property type="entry name" value="THREONINE DEHYDRATASE, MITOCHONDRIAL-RELATED"/>
    <property type="match status" value="1"/>
</dbReference>
<evidence type="ECO:0000313" key="7">
    <source>
        <dbReference type="Proteomes" id="UP000275473"/>
    </source>
</evidence>
<reference evidence="6 7" key="1">
    <citation type="journal article" date="2018" name="Int. J. Syst. Evol. Microbiol.">
        <title>Planococcus salinus sp. nov., a moderately halophilic bacterium isolated from a saline-alkali soil.</title>
        <authorList>
            <person name="Gan L."/>
        </authorList>
    </citation>
    <scope>NUCLEOTIDE SEQUENCE [LARGE SCALE GENOMIC DNA]</scope>
    <source>
        <strain evidence="6 7">LCB217</strain>
    </source>
</reference>
<dbReference type="PANTHER" id="PTHR48078:SF9">
    <property type="entry name" value="D-SERINE DEHYDRATASE"/>
    <property type="match status" value="1"/>
</dbReference>
<dbReference type="NCBIfam" id="NF002823">
    <property type="entry name" value="PRK02991.1"/>
    <property type="match status" value="1"/>
</dbReference>
<accession>A0A3M8PAB7</accession>
<name>A0A3M8PAB7_9BACL</name>
<comment type="similarity">
    <text evidence="4">Belongs to the serine/threonine dehydratase family. DsdA subfamily.</text>
</comment>
<evidence type="ECO:0000313" key="6">
    <source>
        <dbReference type="EMBL" id="RNF40655.1"/>
    </source>
</evidence>
<dbReference type="HAMAP" id="MF_01030">
    <property type="entry name" value="D_Ser_dehydrat"/>
    <property type="match status" value="1"/>
</dbReference>
<proteinExistence type="inferred from homology"/>
<dbReference type="NCBIfam" id="TIGR02035">
    <property type="entry name" value="D_Ser_am_lyase"/>
    <property type="match status" value="1"/>
</dbReference>
<dbReference type="RefSeq" id="WP_123164354.1">
    <property type="nucleotide sequence ID" value="NZ_RIAX01000002.1"/>
</dbReference>
<evidence type="ECO:0000256" key="2">
    <source>
        <dbReference type="ARBA" id="ARBA00022898"/>
    </source>
</evidence>
<comment type="caution">
    <text evidence="6">The sequence shown here is derived from an EMBL/GenBank/DDBJ whole genome shotgun (WGS) entry which is preliminary data.</text>
</comment>
<evidence type="ECO:0000256" key="1">
    <source>
        <dbReference type="ARBA" id="ARBA00001933"/>
    </source>
</evidence>
<organism evidence="6 7">
    <name type="scientific">Planococcus salinus</name>
    <dbReference type="NCBI Taxonomy" id="1848460"/>
    <lineage>
        <taxon>Bacteria</taxon>
        <taxon>Bacillati</taxon>
        <taxon>Bacillota</taxon>
        <taxon>Bacilli</taxon>
        <taxon>Bacillales</taxon>
        <taxon>Caryophanaceae</taxon>
        <taxon>Planococcus</taxon>
    </lineage>
</organism>
<dbReference type="EMBL" id="RIAX01000002">
    <property type="protein sequence ID" value="RNF40655.1"/>
    <property type="molecule type" value="Genomic_DNA"/>
</dbReference>
<dbReference type="EC" id="4.3.1.18" evidence="4"/>
<dbReference type="OrthoDB" id="9780546at2"/>
<sequence>MSFTKQEIDHWKQQYPLLKDITNLNPVIWLNPKKKRMEEIDSLPISKKDMEEAAQLWERFAPYLAKEFPDTTETKGIVESDLRKVQSAKEGLNQRYGTQIEGSLYLKCDHDLPIAGSIKARGGVYEVLQHAEQLALNAGMITKEDNYEKFSSDAFKDFFHNYSIGVGSTGNLALSIGIIGAKLGFHVSVYMSADAKQWKKDLLRSKGATVHEFEGDFSEAITAGREQTKQNPDAYFVDDEDSKHLFLGYSVAAFRLQQQLKEQQIQVDEEHPLFLYLPCGVGGSPGGIAFGVKMLFGDHVHCFFVEPTHSPSVLIGLMTGLKEKVSVQDFGIDNLTEGDGLAVGRPSSFASSISEKLISGIYTLEDPDLFKLLTLLADTEKVFVEPSATAGLLGPGNVMKSTYLEENNLQEEQATHIVWTTGGALVPQEEMKDFYNKGKKLWSEG</sequence>
<evidence type="ECO:0000256" key="4">
    <source>
        <dbReference type="HAMAP-Rule" id="MF_01030"/>
    </source>
</evidence>
<feature type="domain" description="Tryptophan synthase beta chain-like PALP" evidence="5">
    <location>
        <begin position="97"/>
        <end position="397"/>
    </location>
</feature>
<protein>
    <recommendedName>
        <fullName evidence="4">Probable D-serine dehydratase</fullName>
        <ecNumber evidence="4">4.3.1.18</ecNumber>
    </recommendedName>
    <alternativeName>
        <fullName evidence="4">D-serine deaminase</fullName>
        <shortName evidence="4">DSD</shortName>
    </alternativeName>
</protein>
<feature type="modified residue" description="N6-(pyridoxal phosphate)lysine" evidence="4">
    <location>
        <position position="119"/>
    </location>
</feature>
<dbReference type="InterPro" id="IPR050147">
    <property type="entry name" value="Ser/Thr_Dehydratase"/>
</dbReference>
<dbReference type="GO" id="GO:0030170">
    <property type="term" value="F:pyridoxal phosphate binding"/>
    <property type="evidence" value="ECO:0007669"/>
    <property type="project" value="InterPro"/>
</dbReference>
<dbReference type="InterPro" id="IPR001926">
    <property type="entry name" value="TrpB-like_PALP"/>
</dbReference>
<dbReference type="Gene3D" id="3.40.50.1100">
    <property type="match status" value="2"/>
</dbReference>
<evidence type="ECO:0000259" key="5">
    <source>
        <dbReference type="Pfam" id="PF00291"/>
    </source>
</evidence>
<comment type="cofactor">
    <cofactor evidence="1 4">
        <name>pyridoxal 5'-phosphate</name>
        <dbReference type="ChEBI" id="CHEBI:597326"/>
    </cofactor>
</comment>
<dbReference type="Proteomes" id="UP000275473">
    <property type="component" value="Unassembled WGS sequence"/>
</dbReference>
<dbReference type="GO" id="GO:0009097">
    <property type="term" value="P:isoleucine biosynthetic process"/>
    <property type="evidence" value="ECO:0007669"/>
    <property type="project" value="TreeGrafter"/>
</dbReference>
<evidence type="ECO:0000256" key="3">
    <source>
        <dbReference type="ARBA" id="ARBA00023239"/>
    </source>
</evidence>
<dbReference type="Pfam" id="PF00291">
    <property type="entry name" value="PALP"/>
    <property type="match status" value="1"/>
</dbReference>
<dbReference type="InterPro" id="IPR036052">
    <property type="entry name" value="TrpB-like_PALP_sf"/>
</dbReference>
<keyword evidence="7" id="KW-1185">Reference proteome</keyword>
<dbReference type="AlphaFoldDB" id="A0A3M8PAB7"/>
<dbReference type="InterPro" id="IPR011780">
    <property type="entry name" value="D_Ser_am_lyase"/>
</dbReference>
<dbReference type="GO" id="GO:0008721">
    <property type="term" value="F:D-serine ammonia-lyase activity"/>
    <property type="evidence" value="ECO:0007669"/>
    <property type="project" value="UniProtKB-EC"/>
</dbReference>